<evidence type="ECO:0000259" key="1">
    <source>
        <dbReference type="Pfam" id="PF01712"/>
    </source>
</evidence>
<dbReference type="InterPro" id="IPR050566">
    <property type="entry name" value="Deoxyribonucleoside_kinase"/>
</dbReference>
<dbReference type="GO" id="GO:0019136">
    <property type="term" value="F:deoxynucleoside kinase activity"/>
    <property type="evidence" value="ECO:0007669"/>
    <property type="project" value="TreeGrafter"/>
</dbReference>
<dbReference type="CDD" id="cd01673">
    <property type="entry name" value="dNK"/>
    <property type="match status" value="1"/>
</dbReference>
<dbReference type="Gene3D" id="3.40.50.300">
    <property type="entry name" value="P-loop containing nucleotide triphosphate hydrolases"/>
    <property type="match status" value="1"/>
</dbReference>
<feature type="domain" description="Deoxynucleoside kinase" evidence="1">
    <location>
        <begin position="26"/>
        <end position="232"/>
    </location>
</feature>
<dbReference type="GO" id="GO:0005737">
    <property type="term" value="C:cytoplasm"/>
    <property type="evidence" value="ECO:0007669"/>
    <property type="project" value="TreeGrafter"/>
</dbReference>
<dbReference type="Pfam" id="PF01712">
    <property type="entry name" value="dNK"/>
    <property type="match status" value="1"/>
</dbReference>
<name>A0A6C0I2M2_9ZZZZ</name>
<dbReference type="PANTHER" id="PTHR10513:SF35">
    <property type="entry name" value="DEOXYADENOSINE KINASE"/>
    <property type="match status" value="1"/>
</dbReference>
<dbReference type="InterPro" id="IPR031314">
    <property type="entry name" value="DNK_dom"/>
</dbReference>
<proteinExistence type="predicted"/>
<sequence>MGASASLSACTTKSSSLTATSDCLIVSIDGNIGSGKTTGKAKLQEYIMSLKKKKTAVDDSIIFVDEPTCEWEQIKDENGVPILTNLYKDVKRFAFRFQMMAYITRLKKIRQALRTPKVKLIVTERCLLTDAHVFAKMLYDAGKIEQDEYNIYTRWFDEFAKEVEPSCIIYFKASTEVCMKRIQKRNRPGENISFDYLEECNKYHDEWLNSIPSKTTIPTLILNADVDTDAYEYSSDIYHFINSLRASRTVGVMHRLKTYIDGSQPKVSCADDADDCAHDAASMAEYGIRPTYKICREDQKNLIKFGPASFLYFDK</sequence>
<accession>A0A6C0I2M2</accession>
<dbReference type="SUPFAM" id="SSF52540">
    <property type="entry name" value="P-loop containing nucleoside triphosphate hydrolases"/>
    <property type="match status" value="1"/>
</dbReference>
<dbReference type="PANTHER" id="PTHR10513">
    <property type="entry name" value="DEOXYNUCLEOSIDE KINASE"/>
    <property type="match status" value="1"/>
</dbReference>
<reference evidence="2" key="1">
    <citation type="journal article" date="2020" name="Nature">
        <title>Giant virus diversity and host interactions through global metagenomics.</title>
        <authorList>
            <person name="Schulz F."/>
            <person name="Roux S."/>
            <person name="Paez-Espino D."/>
            <person name="Jungbluth S."/>
            <person name="Walsh D.A."/>
            <person name="Denef V.J."/>
            <person name="McMahon K.D."/>
            <person name="Konstantinidis K.T."/>
            <person name="Eloe-Fadrosh E.A."/>
            <person name="Kyrpides N.C."/>
            <person name="Woyke T."/>
        </authorList>
    </citation>
    <scope>NUCLEOTIDE SEQUENCE</scope>
    <source>
        <strain evidence="2">GVMAG-M-3300023184-18</strain>
    </source>
</reference>
<dbReference type="EMBL" id="MN740075">
    <property type="protein sequence ID" value="QHT86665.1"/>
    <property type="molecule type" value="Genomic_DNA"/>
</dbReference>
<dbReference type="InterPro" id="IPR027417">
    <property type="entry name" value="P-loop_NTPase"/>
</dbReference>
<evidence type="ECO:0000313" key="2">
    <source>
        <dbReference type="EMBL" id="QHT86665.1"/>
    </source>
</evidence>
<dbReference type="AlphaFoldDB" id="A0A6C0I2M2"/>
<organism evidence="2">
    <name type="scientific">viral metagenome</name>
    <dbReference type="NCBI Taxonomy" id="1070528"/>
    <lineage>
        <taxon>unclassified sequences</taxon>
        <taxon>metagenomes</taxon>
        <taxon>organismal metagenomes</taxon>
    </lineage>
</organism>
<protein>
    <recommendedName>
        <fullName evidence="1">Deoxynucleoside kinase domain-containing protein</fullName>
    </recommendedName>
</protein>